<sequence length="99" mass="10765">MKTTIKQKPESKARLEARISSQVHSTIKRAAEIQGRTVTDFVVQAALEAATKTIEDSHIIQLSIEGQTAFAEALLNPPEPNEALKKAFDKHAELIGSNG</sequence>
<gene>
    <name evidence="3" type="ORF">FGF66_06745</name>
</gene>
<evidence type="ECO:0000256" key="2">
    <source>
        <dbReference type="ARBA" id="ARBA00049988"/>
    </source>
</evidence>
<name>A0A5C4S6A5_CHLTI</name>
<dbReference type="Pfam" id="PF08681">
    <property type="entry name" value="TacA1"/>
    <property type="match status" value="1"/>
</dbReference>
<dbReference type="Proteomes" id="UP000308271">
    <property type="component" value="Unassembled WGS sequence"/>
</dbReference>
<dbReference type="InterPro" id="IPR010985">
    <property type="entry name" value="Ribbon_hlx_hlx"/>
</dbReference>
<evidence type="ECO:0000313" key="3">
    <source>
        <dbReference type="EMBL" id="TNJ38956.1"/>
    </source>
</evidence>
<keyword evidence="4" id="KW-1185">Reference proteome</keyword>
<dbReference type="RefSeq" id="WP_139456906.1">
    <property type="nucleotide sequence ID" value="NZ_VDCH01000011.1"/>
</dbReference>
<organism evidence="3 4">
    <name type="scientific">Chlorobaculum thiosulfatiphilum</name>
    <name type="common">Chlorobium limicola f.sp. thiosulfatophilum</name>
    <dbReference type="NCBI Taxonomy" id="115852"/>
    <lineage>
        <taxon>Bacteria</taxon>
        <taxon>Pseudomonadati</taxon>
        <taxon>Chlorobiota</taxon>
        <taxon>Chlorobiia</taxon>
        <taxon>Chlorobiales</taxon>
        <taxon>Chlorobiaceae</taxon>
        <taxon>Chlorobaculum</taxon>
    </lineage>
</organism>
<keyword evidence="1" id="KW-1277">Toxin-antitoxin system</keyword>
<evidence type="ECO:0000256" key="1">
    <source>
        <dbReference type="ARBA" id="ARBA00022649"/>
    </source>
</evidence>
<dbReference type="SUPFAM" id="SSF47598">
    <property type="entry name" value="Ribbon-helix-helix"/>
    <property type="match status" value="1"/>
</dbReference>
<dbReference type="PANTHER" id="PTHR35401:SF2">
    <property type="entry name" value="ABC-TYPE TRANSPORT SYSTEM"/>
    <property type="match status" value="1"/>
</dbReference>
<comment type="caution">
    <text evidence="3">The sequence shown here is derived from an EMBL/GenBank/DDBJ whole genome shotgun (WGS) entry which is preliminary data.</text>
</comment>
<protein>
    <submittedName>
        <fullName evidence="3">DUF1778 domain-containing protein</fullName>
    </submittedName>
</protein>
<comment type="similarity">
    <text evidence="2">Belongs to the TacA antitoxin family.</text>
</comment>
<reference evidence="3 4" key="1">
    <citation type="submission" date="2019-05" db="EMBL/GenBank/DDBJ databases">
        <title>Draft Whole-Genome sequence of the green sulfur bacterium Chlorobaculum thiosulfatiphilum DSM 249.</title>
        <authorList>
            <person name="Meyer T.E."/>
            <person name="Kyndt J.A."/>
        </authorList>
    </citation>
    <scope>NUCLEOTIDE SEQUENCE [LARGE SCALE GENOMIC DNA]</scope>
    <source>
        <strain evidence="3 4">DSM 249</strain>
    </source>
</reference>
<dbReference type="PANTHER" id="PTHR35401">
    <property type="entry name" value="COPG FAMILY HELIX-TURN-HELIX PROTEIN-RELATED-RELATED"/>
    <property type="match status" value="1"/>
</dbReference>
<dbReference type="Gene3D" id="1.20.5.780">
    <property type="entry name" value="Single helix bin"/>
    <property type="match status" value="1"/>
</dbReference>
<dbReference type="OrthoDB" id="595305at2"/>
<dbReference type="GO" id="GO:0006355">
    <property type="term" value="P:regulation of DNA-templated transcription"/>
    <property type="evidence" value="ECO:0007669"/>
    <property type="project" value="InterPro"/>
</dbReference>
<accession>A0A5C4S6A5</accession>
<dbReference type="EMBL" id="VDCH01000011">
    <property type="protein sequence ID" value="TNJ38956.1"/>
    <property type="molecule type" value="Genomic_DNA"/>
</dbReference>
<dbReference type="InterPro" id="IPR014795">
    <property type="entry name" value="TacA_1-like"/>
</dbReference>
<dbReference type="AlphaFoldDB" id="A0A5C4S6A5"/>
<evidence type="ECO:0000313" key="4">
    <source>
        <dbReference type="Proteomes" id="UP000308271"/>
    </source>
</evidence>
<proteinExistence type="inferred from homology"/>